<dbReference type="OrthoDB" id="9806643at2"/>
<comment type="caution">
    <text evidence="5">Lacks conserved residue(s) required for the propagation of feature annotation.</text>
</comment>
<dbReference type="PANTHER" id="PTHR33603">
    <property type="entry name" value="METHYLTRANSFERASE"/>
    <property type="match status" value="1"/>
</dbReference>
<proteinExistence type="inferred from homology"/>
<comment type="catalytic activity">
    <reaction evidence="5">
        <text>pseudouridine(1915) in 23S rRNA + S-adenosyl-L-methionine = N(3)-methylpseudouridine(1915) in 23S rRNA + S-adenosyl-L-homocysteine + H(+)</text>
        <dbReference type="Rhea" id="RHEA:42752"/>
        <dbReference type="Rhea" id="RHEA-COMP:10221"/>
        <dbReference type="Rhea" id="RHEA-COMP:10222"/>
        <dbReference type="ChEBI" id="CHEBI:15378"/>
        <dbReference type="ChEBI" id="CHEBI:57856"/>
        <dbReference type="ChEBI" id="CHEBI:59789"/>
        <dbReference type="ChEBI" id="CHEBI:65314"/>
        <dbReference type="ChEBI" id="CHEBI:74486"/>
        <dbReference type="EC" id="2.1.1.177"/>
    </reaction>
</comment>
<dbReference type="Pfam" id="PF02590">
    <property type="entry name" value="SPOUT_MTase"/>
    <property type="match status" value="1"/>
</dbReference>
<keyword evidence="5" id="KW-0698">rRNA processing</keyword>
<keyword evidence="2 5" id="KW-0808">Transferase</keyword>
<evidence type="ECO:0000256" key="1">
    <source>
        <dbReference type="ARBA" id="ARBA00022603"/>
    </source>
</evidence>
<dbReference type="EC" id="2.1.1.177" evidence="5"/>
<dbReference type="InterPro" id="IPR029026">
    <property type="entry name" value="tRNA_m1G_MTases_N"/>
</dbReference>
<dbReference type="HAMAP" id="MF_00658">
    <property type="entry name" value="23SrRNA_methyltr_H"/>
    <property type="match status" value="1"/>
</dbReference>
<reference evidence="6" key="1">
    <citation type="journal article" date="2019" name="Microbiol. Resour. Announc.">
        <title>Complete Genome Sequence of Rubrobacter xylanophilus Strain AA3-22, Isolated from Arima Onsen in Japan.</title>
        <authorList>
            <person name="Tomariguchi N."/>
            <person name="Miyazaki K."/>
        </authorList>
    </citation>
    <scope>NUCLEOTIDE SEQUENCE [LARGE SCALE GENOMIC DNA]</scope>
    <source>
        <strain evidence="6">AA3-22</strain>
    </source>
</reference>
<accession>A0A510HGT2</accession>
<gene>
    <name evidence="5 6" type="primary">rlmH</name>
    <name evidence="6" type="ORF">RxyAA322_09980</name>
</gene>
<dbReference type="InterPro" id="IPR003742">
    <property type="entry name" value="RlmH-like"/>
</dbReference>
<keyword evidence="7" id="KW-1185">Reference proteome</keyword>
<evidence type="ECO:0000256" key="5">
    <source>
        <dbReference type="HAMAP-Rule" id="MF_00658"/>
    </source>
</evidence>
<evidence type="ECO:0000313" key="7">
    <source>
        <dbReference type="Proteomes" id="UP000318065"/>
    </source>
</evidence>
<evidence type="ECO:0000313" key="6">
    <source>
        <dbReference type="EMBL" id="BBL79144.1"/>
    </source>
</evidence>
<comment type="subcellular location">
    <subcellularLocation>
        <location evidence="5">Cytoplasm</location>
    </subcellularLocation>
</comment>
<dbReference type="AlphaFoldDB" id="A0A510HGT2"/>
<keyword evidence="1 5" id="KW-0489">Methyltransferase</keyword>
<evidence type="ECO:0000256" key="4">
    <source>
        <dbReference type="ARBA" id="ARBA00038303"/>
    </source>
</evidence>
<dbReference type="CDD" id="cd18081">
    <property type="entry name" value="RlmH-like"/>
    <property type="match status" value="1"/>
</dbReference>
<keyword evidence="5" id="KW-0963">Cytoplasm</keyword>
<dbReference type="RefSeq" id="WP_143527190.1">
    <property type="nucleotide sequence ID" value="NZ_AP019791.1"/>
</dbReference>
<organism evidence="6 7">
    <name type="scientific">Rubrobacter xylanophilus</name>
    <dbReference type="NCBI Taxonomy" id="49319"/>
    <lineage>
        <taxon>Bacteria</taxon>
        <taxon>Bacillati</taxon>
        <taxon>Actinomycetota</taxon>
        <taxon>Rubrobacteria</taxon>
        <taxon>Rubrobacterales</taxon>
        <taxon>Rubrobacteraceae</taxon>
        <taxon>Rubrobacter</taxon>
    </lineage>
</organism>
<dbReference type="PIRSF" id="PIRSF004505">
    <property type="entry name" value="MT_bac"/>
    <property type="match status" value="1"/>
</dbReference>
<feature type="binding site" evidence="5">
    <location>
        <position position="73"/>
    </location>
    <ligand>
        <name>S-adenosyl-L-methionine</name>
        <dbReference type="ChEBI" id="CHEBI:59789"/>
    </ligand>
</feature>
<dbReference type="SUPFAM" id="SSF75217">
    <property type="entry name" value="alpha/beta knot"/>
    <property type="match status" value="1"/>
</dbReference>
<dbReference type="PANTHER" id="PTHR33603:SF1">
    <property type="entry name" value="RIBOSOMAL RNA LARGE SUBUNIT METHYLTRANSFERASE H"/>
    <property type="match status" value="1"/>
</dbReference>
<dbReference type="GO" id="GO:0005737">
    <property type="term" value="C:cytoplasm"/>
    <property type="evidence" value="ECO:0007669"/>
    <property type="project" value="UniProtKB-SubCell"/>
</dbReference>
<evidence type="ECO:0000256" key="2">
    <source>
        <dbReference type="ARBA" id="ARBA00022679"/>
    </source>
</evidence>
<keyword evidence="3 5" id="KW-0949">S-adenosyl-L-methionine</keyword>
<protein>
    <recommendedName>
        <fullName evidence="5">Ribosomal RNA large subunit methyltransferase H</fullName>
        <ecNumber evidence="5">2.1.1.177</ecNumber>
    </recommendedName>
    <alternativeName>
        <fullName evidence="5">23S rRNA (pseudouridine1915-N3)-methyltransferase</fullName>
    </alternativeName>
    <alternativeName>
        <fullName evidence="5">23S rRNA m3Psi1915 methyltransferase</fullName>
    </alternativeName>
    <alternativeName>
        <fullName evidence="5">rRNA (pseudouridine-N3-)-methyltransferase RlmH</fullName>
    </alternativeName>
</protein>
<dbReference type="EMBL" id="AP019791">
    <property type="protein sequence ID" value="BBL79144.1"/>
    <property type="molecule type" value="Genomic_DNA"/>
</dbReference>
<dbReference type="Proteomes" id="UP000318065">
    <property type="component" value="Chromosome"/>
</dbReference>
<comment type="subunit">
    <text evidence="5">Homodimer.</text>
</comment>
<sequence>MIRRTTIVAVGRLRGWAAEGCEDYLRRLRRYFPVEIVEVPEADMNRLGREEALREEAGRLLRRLPGDAHVVALDRESGNPYTSEELARRRLEPLAVSGRGHVAFVIGGPLGLSPEVLRRADERWSFGPVTLPHALARVVLLEQLYRAVKISRGEKYHW</sequence>
<comment type="function">
    <text evidence="5">Specifically methylates the pseudouridine at position 1915 (m3Psi1915) in 23S rRNA.</text>
</comment>
<evidence type="ECO:0000256" key="3">
    <source>
        <dbReference type="ARBA" id="ARBA00022691"/>
    </source>
</evidence>
<dbReference type="GO" id="GO:0070038">
    <property type="term" value="F:rRNA (pseudouridine-N3-)-methyltransferase activity"/>
    <property type="evidence" value="ECO:0007669"/>
    <property type="project" value="UniProtKB-UniRule"/>
</dbReference>
<dbReference type="InterPro" id="IPR029028">
    <property type="entry name" value="Alpha/beta_knot_MTases"/>
</dbReference>
<name>A0A510HGT2_9ACTN</name>
<comment type="similarity">
    <text evidence="4 5">Belongs to the RNA methyltransferase RlmH family.</text>
</comment>
<dbReference type="Gene3D" id="3.40.1280.10">
    <property type="match status" value="1"/>
</dbReference>
<feature type="binding site" evidence="5">
    <location>
        <position position="107"/>
    </location>
    <ligand>
        <name>S-adenosyl-L-methionine</name>
        <dbReference type="ChEBI" id="CHEBI:59789"/>
    </ligand>
</feature>